<dbReference type="Proteomes" id="UP001054945">
    <property type="component" value="Unassembled WGS sequence"/>
</dbReference>
<sequence>MQQNWAQVISAAIKFASWNEYLTSSEQNERHLAGIGGCLVNEPGAQRSDSCTNDPAHQRDPGEQQLQDNA</sequence>
<evidence type="ECO:0000256" key="1">
    <source>
        <dbReference type="SAM" id="MobiDB-lite"/>
    </source>
</evidence>
<feature type="region of interest" description="Disordered" evidence="1">
    <location>
        <begin position="43"/>
        <end position="70"/>
    </location>
</feature>
<dbReference type="EMBL" id="BPLR01011581">
    <property type="protein sequence ID" value="GIY47444.1"/>
    <property type="molecule type" value="Genomic_DNA"/>
</dbReference>
<name>A0AAV4TNY0_CAEEX</name>
<organism evidence="2 3">
    <name type="scientific">Caerostris extrusa</name>
    <name type="common">Bark spider</name>
    <name type="synonym">Caerostris bankana</name>
    <dbReference type="NCBI Taxonomy" id="172846"/>
    <lineage>
        <taxon>Eukaryota</taxon>
        <taxon>Metazoa</taxon>
        <taxon>Ecdysozoa</taxon>
        <taxon>Arthropoda</taxon>
        <taxon>Chelicerata</taxon>
        <taxon>Arachnida</taxon>
        <taxon>Araneae</taxon>
        <taxon>Araneomorphae</taxon>
        <taxon>Entelegynae</taxon>
        <taxon>Araneoidea</taxon>
        <taxon>Araneidae</taxon>
        <taxon>Caerostris</taxon>
    </lineage>
</organism>
<comment type="caution">
    <text evidence="2">The sequence shown here is derived from an EMBL/GenBank/DDBJ whole genome shotgun (WGS) entry which is preliminary data.</text>
</comment>
<protein>
    <submittedName>
        <fullName evidence="2">Uncharacterized protein</fullName>
    </submittedName>
</protein>
<evidence type="ECO:0000313" key="2">
    <source>
        <dbReference type="EMBL" id="GIY47444.1"/>
    </source>
</evidence>
<proteinExistence type="predicted"/>
<dbReference type="AlphaFoldDB" id="A0AAV4TNY0"/>
<evidence type="ECO:0000313" key="3">
    <source>
        <dbReference type="Proteomes" id="UP001054945"/>
    </source>
</evidence>
<keyword evidence="3" id="KW-1185">Reference proteome</keyword>
<gene>
    <name evidence="2" type="ORF">CEXT_687721</name>
</gene>
<accession>A0AAV4TNY0</accession>
<reference evidence="2 3" key="1">
    <citation type="submission" date="2021-06" db="EMBL/GenBank/DDBJ databases">
        <title>Caerostris extrusa draft genome.</title>
        <authorList>
            <person name="Kono N."/>
            <person name="Arakawa K."/>
        </authorList>
    </citation>
    <scope>NUCLEOTIDE SEQUENCE [LARGE SCALE GENOMIC DNA]</scope>
</reference>